<sequence length="270" mass="29215">MTSRRDNLIELASNGDCIGLKQLLGPQPLQILKEANLNLEQLLLPAVNNRQAQVIDYCISLGANVNDFEILIAVIQAKSLDVYKVVVPAGYNLNYDHGIIGGPLCWVGKDVPLAAYLLSRGADPNSDLQTGIYQPLALAARNPGDNVEMIELFIKYGAQVDRSGALIVAAQYGNLETVRCLIAHGANVNLIQWTDTMIFKRPDQAESALHSAVKGSQEAVVALLLENGADVSLEDANGKTPLDLAHDVENDSIVRLLRGELRSKKVANLE</sequence>
<dbReference type="Proteomes" id="UP001166286">
    <property type="component" value="Unassembled WGS sequence"/>
</dbReference>
<proteinExistence type="predicted"/>
<dbReference type="EMBL" id="JAFEKC020000004">
    <property type="protein sequence ID" value="KAK0515100.1"/>
    <property type="molecule type" value="Genomic_DNA"/>
</dbReference>
<dbReference type="Pfam" id="PF12796">
    <property type="entry name" value="Ank_2"/>
    <property type="match status" value="2"/>
</dbReference>
<dbReference type="Gene3D" id="1.25.40.20">
    <property type="entry name" value="Ankyrin repeat-containing domain"/>
    <property type="match status" value="1"/>
</dbReference>
<evidence type="ECO:0000313" key="5">
    <source>
        <dbReference type="Proteomes" id="UP001166286"/>
    </source>
</evidence>
<comment type="caution">
    <text evidence="4">The sequence shown here is derived from an EMBL/GenBank/DDBJ whole genome shotgun (WGS) entry which is preliminary data.</text>
</comment>
<dbReference type="InterPro" id="IPR002110">
    <property type="entry name" value="Ankyrin_rpt"/>
</dbReference>
<organism evidence="4 5">
    <name type="scientific">Cladonia borealis</name>
    <dbReference type="NCBI Taxonomy" id="184061"/>
    <lineage>
        <taxon>Eukaryota</taxon>
        <taxon>Fungi</taxon>
        <taxon>Dikarya</taxon>
        <taxon>Ascomycota</taxon>
        <taxon>Pezizomycotina</taxon>
        <taxon>Lecanoromycetes</taxon>
        <taxon>OSLEUM clade</taxon>
        <taxon>Lecanoromycetidae</taxon>
        <taxon>Lecanorales</taxon>
        <taxon>Lecanorineae</taxon>
        <taxon>Cladoniaceae</taxon>
        <taxon>Cladonia</taxon>
    </lineage>
</organism>
<feature type="repeat" description="ANK" evidence="3">
    <location>
        <begin position="204"/>
        <end position="236"/>
    </location>
</feature>
<evidence type="ECO:0000313" key="4">
    <source>
        <dbReference type="EMBL" id="KAK0515100.1"/>
    </source>
</evidence>
<reference evidence="4" key="1">
    <citation type="submission" date="2023-03" db="EMBL/GenBank/DDBJ databases">
        <title>Complete genome of Cladonia borealis.</title>
        <authorList>
            <person name="Park H."/>
        </authorList>
    </citation>
    <scope>NUCLEOTIDE SEQUENCE</scope>
    <source>
        <strain evidence="4">ANT050790</strain>
    </source>
</reference>
<keyword evidence="1" id="KW-0677">Repeat</keyword>
<evidence type="ECO:0008006" key="6">
    <source>
        <dbReference type="Google" id="ProtNLM"/>
    </source>
</evidence>
<evidence type="ECO:0000256" key="1">
    <source>
        <dbReference type="ARBA" id="ARBA00022737"/>
    </source>
</evidence>
<dbReference type="InterPro" id="IPR051637">
    <property type="entry name" value="Ank_repeat_dom-contain_49"/>
</dbReference>
<feature type="repeat" description="ANK" evidence="3">
    <location>
        <begin position="161"/>
        <end position="193"/>
    </location>
</feature>
<protein>
    <recommendedName>
        <fullName evidence="6">Ankyrin repeat protein</fullName>
    </recommendedName>
</protein>
<dbReference type="AlphaFoldDB" id="A0AA39V9C5"/>
<dbReference type="SMART" id="SM00248">
    <property type="entry name" value="ANK"/>
    <property type="match status" value="5"/>
</dbReference>
<dbReference type="PROSITE" id="PS50088">
    <property type="entry name" value="ANK_REPEAT"/>
    <property type="match status" value="2"/>
</dbReference>
<gene>
    <name evidence="4" type="ORF">JMJ35_002479</name>
</gene>
<dbReference type="PANTHER" id="PTHR24180">
    <property type="entry name" value="CYCLIN-DEPENDENT KINASE INHIBITOR 2C-RELATED"/>
    <property type="match status" value="1"/>
</dbReference>
<dbReference type="PANTHER" id="PTHR24180:SF45">
    <property type="entry name" value="POLY [ADP-RIBOSE] POLYMERASE TANKYRASE"/>
    <property type="match status" value="1"/>
</dbReference>
<accession>A0AA39V9C5</accession>
<evidence type="ECO:0000256" key="3">
    <source>
        <dbReference type="PROSITE-ProRule" id="PRU00023"/>
    </source>
</evidence>
<keyword evidence="5" id="KW-1185">Reference proteome</keyword>
<keyword evidence="2 3" id="KW-0040">ANK repeat</keyword>
<dbReference type="PROSITE" id="PS50297">
    <property type="entry name" value="ANK_REP_REGION"/>
    <property type="match status" value="2"/>
</dbReference>
<evidence type="ECO:0000256" key="2">
    <source>
        <dbReference type="ARBA" id="ARBA00023043"/>
    </source>
</evidence>
<dbReference type="InterPro" id="IPR036770">
    <property type="entry name" value="Ankyrin_rpt-contain_sf"/>
</dbReference>
<name>A0AA39V9C5_9LECA</name>
<dbReference type="SUPFAM" id="SSF48403">
    <property type="entry name" value="Ankyrin repeat"/>
    <property type="match status" value="1"/>
</dbReference>